<gene>
    <name evidence="1" type="ORF">T459_27558</name>
</gene>
<protein>
    <submittedName>
        <fullName evidence="1">Uncharacterized protein</fullName>
    </submittedName>
</protein>
<dbReference type="GO" id="GO:0003676">
    <property type="term" value="F:nucleic acid binding"/>
    <property type="evidence" value="ECO:0007669"/>
    <property type="project" value="InterPro"/>
</dbReference>
<dbReference type="Proteomes" id="UP000222542">
    <property type="component" value="Unassembled WGS sequence"/>
</dbReference>
<comment type="caution">
    <text evidence="1">The sequence shown here is derived from an EMBL/GenBank/DDBJ whole genome shotgun (WGS) entry which is preliminary data.</text>
</comment>
<organism evidence="1 2">
    <name type="scientific">Capsicum annuum</name>
    <name type="common">Capsicum pepper</name>
    <dbReference type="NCBI Taxonomy" id="4072"/>
    <lineage>
        <taxon>Eukaryota</taxon>
        <taxon>Viridiplantae</taxon>
        <taxon>Streptophyta</taxon>
        <taxon>Embryophyta</taxon>
        <taxon>Tracheophyta</taxon>
        <taxon>Spermatophyta</taxon>
        <taxon>Magnoliopsida</taxon>
        <taxon>eudicotyledons</taxon>
        <taxon>Gunneridae</taxon>
        <taxon>Pentapetalae</taxon>
        <taxon>asterids</taxon>
        <taxon>lamiids</taxon>
        <taxon>Solanales</taxon>
        <taxon>Solanaceae</taxon>
        <taxon>Solanoideae</taxon>
        <taxon>Capsiceae</taxon>
        <taxon>Capsicum</taxon>
    </lineage>
</organism>
<sequence>MMAVKKRERKVERKAFIVVDLETLIAGEGETHKPYAVGLMLVLPKEPVKYNRVETYFSDDYIIIKCFDDRSSKMMDDFLSKIEHISKGFRSVLTIYFHNLGKFDGIFLLKNLVSNWKGDVRPLVRNHHIYEISVKSGKRVLFCFRD</sequence>
<proteinExistence type="predicted"/>
<dbReference type="AlphaFoldDB" id="A0A2G2YES9"/>
<dbReference type="InterPro" id="IPR012337">
    <property type="entry name" value="RNaseH-like_sf"/>
</dbReference>
<dbReference type="Gene3D" id="3.30.420.10">
    <property type="entry name" value="Ribonuclease H-like superfamily/Ribonuclease H"/>
    <property type="match status" value="1"/>
</dbReference>
<dbReference type="Gramene" id="PHT68071">
    <property type="protein sequence ID" value="PHT68071"/>
    <property type="gene ID" value="T459_27558"/>
</dbReference>
<keyword evidence="2" id="KW-1185">Reference proteome</keyword>
<name>A0A2G2YES9_CAPAN</name>
<dbReference type="InterPro" id="IPR036397">
    <property type="entry name" value="RNaseH_sf"/>
</dbReference>
<accession>A0A2G2YES9</accession>
<dbReference type="SUPFAM" id="SSF53098">
    <property type="entry name" value="Ribonuclease H-like"/>
    <property type="match status" value="1"/>
</dbReference>
<evidence type="ECO:0000313" key="2">
    <source>
        <dbReference type="Proteomes" id="UP000222542"/>
    </source>
</evidence>
<evidence type="ECO:0000313" key="1">
    <source>
        <dbReference type="EMBL" id="PHT68071.1"/>
    </source>
</evidence>
<dbReference type="STRING" id="4072.A0A2G2YES9"/>
<dbReference type="EMBL" id="AYRZ02000011">
    <property type="protein sequence ID" value="PHT68071.1"/>
    <property type="molecule type" value="Genomic_DNA"/>
</dbReference>
<reference evidence="1 2" key="1">
    <citation type="journal article" date="2014" name="Nat. Genet.">
        <title>Genome sequence of the hot pepper provides insights into the evolution of pungency in Capsicum species.</title>
        <authorList>
            <person name="Kim S."/>
            <person name="Park M."/>
            <person name="Yeom S.I."/>
            <person name="Kim Y.M."/>
            <person name="Lee J.M."/>
            <person name="Lee H.A."/>
            <person name="Seo E."/>
            <person name="Choi J."/>
            <person name="Cheong K."/>
            <person name="Kim K.T."/>
            <person name="Jung K."/>
            <person name="Lee G.W."/>
            <person name="Oh S.K."/>
            <person name="Bae C."/>
            <person name="Kim S.B."/>
            <person name="Lee H.Y."/>
            <person name="Kim S.Y."/>
            <person name="Kim M.S."/>
            <person name="Kang B.C."/>
            <person name="Jo Y.D."/>
            <person name="Yang H.B."/>
            <person name="Jeong H.J."/>
            <person name="Kang W.H."/>
            <person name="Kwon J.K."/>
            <person name="Shin C."/>
            <person name="Lim J.Y."/>
            <person name="Park J.H."/>
            <person name="Huh J.H."/>
            <person name="Kim J.S."/>
            <person name="Kim B.D."/>
            <person name="Cohen O."/>
            <person name="Paran I."/>
            <person name="Suh M.C."/>
            <person name="Lee S.B."/>
            <person name="Kim Y.K."/>
            <person name="Shin Y."/>
            <person name="Noh S.J."/>
            <person name="Park J."/>
            <person name="Seo Y.S."/>
            <person name="Kwon S.Y."/>
            <person name="Kim H.A."/>
            <person name="Park J.M."/>
            <person name="Kim H.J."/>
            <person name="Choi S.B."/>
            <person name="Bosland P.W."/>
            <person name="Reeves G."/>
            <person name="Jo S.H."/>
            <person name="Lee B.W."/>
            <person name="Cho H.T."/>
            <person name="Choi H.S."/>
            <person name="Lee M.S."/>
            <person name="Yu Y."/>
            <person name="Do Choi Y."/>
            <person name="Park B.S."/>
            <person name="van Deynze A."/>
            <person name="Ashrafi H."/>
            <person name="Hill T."/>
            <person name="Kim W.T."/>
            <person name="Pai H.S."/>
            <person name="Ahn H.K."/>
            <person name="Yeam I."/>
            <person name="Giovannoni J.J."/>
            <person name="Rose J.K."/>
            <person name="Sorensen I."/>
            <person name="Lee S.J."/>
            <person name="Kim R.W."/>
            <person name="Choi I.Y."/>
            <person name="Choi B.S."/>
            <person name="Lim J.S."/>
            <person name="Lee Y.H."/>
            <person name="Choi D."/>
        </authorList>
    </citation>
    <scope>NUCLEOTIDE SEQUENCE [LARGE SCALE GENOMIC DNA]</scope>
    <source>
        <strain evidence="2">cv. CM334</strain>
    </source>
</reference>
<reference evidence="1 2" key="2">
    <citation type="journal article" date="2017" name="Genome Biol.">
        <title>New reference genome sequences of hot pepper reveal the massive evolution of plant disease-resistance genes by retroduplication.</title>
        <authorList>
            <person name="Kim S."/>
            <person name="Park J."/>
            <person name="Yeom S.I."/>
            <person name="Kim Y.M."/>
            <person name="Seo E."/>
            <person name="Kim K.T."/>
            <person name="Kim M.S."/>
            <person name="Lee J.M."/>
            <person name="Cheong K."/>
            <person name="Shin H.S."/>
            <person name="Kim S.B."/>
            <person name="Han K."/>
            <person name="Lee J."/>
            <person name="Park M."/>
            <person name="Lee H.A."/>
            <person name="Lee H.Y."/>
            <person name="Lee Y."/>
            <person name="Oh S."/>
            <person name="Lee J.H."/>
            <person name="Choi E."/>
            <person name="Choi E."/>
            <person name="Lee S.E."/>
            <person name="Jeon J."/>
            <person name="Kim H."/>
            <person name="Choi G."/>
            <person name="Song H."/>
            <person name="Lee J."/>
            <person name="Lee S.C."/>
            <person name="Kwon J.K."/>
            <person name="Lee H.Y."/>
            <person name="Koo N."/>
            <person name="Hong Y."/>
            <person name="Kim R.W."/>
            <person name="Kang W.H."/>
            <person name="Huh J.H."/>
            <person name="Kang B.C."/>
            <person name="Yang T.J."/>
            <person name="Lee Y.H."/>
            <person name="Bennetzen J.L."/>
            <person name="Choi D."/>
        </authorList>
    </citation>
    <scope>NUCLEOTIDE SEQUENCE [LARGE SCALE GENOMIC DNA]</scope>
    <source>
        <strain evidence="2">cv. CM334</strain>
    </source>
</reference>